<dbReference type="Gene3D" id="1.10.1200.270">
    <property type="entry name" value="Methyltransferase, alpha-helical capping domain"/>
    <property type="match status" value="1"/>
</dbReference>
<keyword evidence="4" id="KW-1185">Reference proteome</keyword>
<reference evidence="3" key="1">
    <citation type="journal article" date="2009" name="Rice">
        <title>De Novo Next Generation Sequencing of Plant Genomes.</title>
        <authorList>
            <person name="Rounsley S."/>
            <person name="Marri P.R."/>
            <person name="Yu Y."/>
            <person name="He R."/>
            <person name="Sisneros N."/>
            <person name="Goicoechea J.L."/>
            <person name="Lee S.J."/>
            <person name="Angelova A."/>
            <person name="Kudrna D."/>
            <person name="Luo M."/>
            <person name="Affourtit J."/>
            <person name="Desany B."/>
            <person name="Knight J."/>
            <person name="Niazi F."/>
            <person name="Egholm M."/>
            <person name="Wing R.A."/>
        </authorList>
    </citation>
    <scope>NUCLEOTIDE SEQUENCE [LARGE SCALE GENOMIC DNA]</scope>
    <source>
        <strain evidence="3">cv. IRGC 105608</strain>
    </source>
</reference>
<dbReference type="HOGENOM" id="CLU_019628_2_1_1"/>
<proteinExistence type="predicted"/>
<reference evidence="3" key="2">
    <citation type="submission" date="2015-03" db="UniProtKB">
        <authorList>
            <consortium name="EnsemblPlants"/>
        </authorList>
    </citation>
    <scope>IDENTIFICATION</scope>
</reference>
<dbReference type="eggNOG" id="ENOG502QQVK">
    <property type="taxonomic scope" value="Eukaryota"/>
</dbReference>
<dbReference type="PaxDb" id="65489-OBART06G10690.1"/>
<dbReference type="InterPro" id="IPR029063">
    <property type="entry name" value="SAM-dependent_MTases_sf"/>
</dbReference>
<dbReference type="Pfam" id="PF03492">
    <property type="entry name" value="Methyltransf_7"/>
    <property type="match status" value="1"/>
</dbReference>
<accession>A0A0D3GFA8</accession>
<dbReference type="PANTHER" id="PTHR31009">
    <property type="entry name" value="S-ADENOSYL-L-METHIONINE:CARBOXYL METHYLTRANSFERASE FAMILY PROTEIN"/>
    <property type="match status" value="1"/>
</dbReference>
<keyword evidence="2" id="KW-0460">Magnesium</keyword>
<dbReference type="EnsemblPlants" id="OBART06G10690.1">
    <property type="protein sequence ID" value="OBART06G10690.1"/>
    <property type="gene ID" value="OBART06G10690"/>
</dbReference>
<evidence type="ECO:0000256" key="2">
    <source>
        <dbReference type="ARBA" id="ARBA00022842"/>
    </source>
</evidence>
<dbReference type="InterPro" id="IPR042086">
    <property type="entry name" value="MeTrfase_capping"/>
</dbReference>
<protein>
    <recommendedName>
        <fullName evidence="5">Benzoate carboxyl methyltransferase</fullName>
    </recommendedName>
</protein>
<evidence type="ECO:0008006" key="5">
    <source>
        <dbReference type="Google" id="ProtNLM"/>
    </source>
</evidence>
<dbReference type="Gramene" id="OBART06G10690.1">
    <property type="protein sequence ID" value="OBART06G10690.1"/>
    <property type="gene ID" value="OBART06G10690"/>
</dbReference>
<organism evidence="3">
    <name type="scientific">Oryza barthii</name>
    <dbReference type="NCBI Taxonomy" id="65489"/>
    <lineage>
        <taxon>Eukaryota</taxon>
        <taxon>Viridiplantae</taxon>
        <taxon>Streptophyta</taxon>
        <taxon>Embryophyta</taxon>
        <taxon>Tracheophyta</taxon>
        <taxon>Spermatophyta</taxon>
        <taxon>Magnoliopsida</taxon>
        <taxon>Liliopsida</taxon>
        <taxon>Poales</taxon>
        <taxon>Poaceae</taxon>
        <taxon>BOP clade</taxon>
        <taxon>Oryzoideae</taxon>
        <taxon>Oryzeae</taxon>
        <taxon>Oryzinae</taxon>
        <taxon>Oryza</taxon>
    </lineage>
</organism>
<sequence length="324" mass="36517">MVIADLGCSTGPNTMLFMSNVINMIAHCCSKLDGHDHVELQFFLNDLPGNNFNQLFRSLENIKNSTTTGHKGGLPPSCYISGLPKSYYSRLFPRQSVHFFHSSYSLHWLSQVPEGLEASGKSLLNQDVYISSTTSPLVVKLFQEQFQKDFSLFLQLRHEELVNGGRMVLIFLGRKDEDVYKGDLNHMYGFVTKALESLVGKVIKRPGEQGKLESFNLPTYGPSVDEVKEIVTKSHMFDLDHIKLFEANWDPYDDSEGDVVLDGANSSLNISNLIRSVLESLIASHFGGNILDALFQEFRSLVAQHLKREKTKFALIVMSLKKIY</sequence>
<dbReference type="AlphaFoldDB" id="A0A0D3GFA8"/>
<dbReference type="SUPFAM" id="SSF53335">
    <property type="entry name" value="S-adenosyl-L-methionine-dependent methyltransferases"/>
    <property type="match status" value="1"/>
</dbReference>
<dbReference type="GO" id="GO:0008168">
    <property type="term" value="F:methyltransferase activity"/>
    <property type="evidence" value="ECO:0007669"/>
    <property type="project" value="InterPro"/>
</dbReference>
<dbReference type="Proteomes" id="UP000026960">
    <property type="component" value="Chromosome 6"/>
</dbReference>
<dbReference type="InterPro" id="IPR005299">
    <property type="entry name" value="MeTrfase_7"/>
</dbReference>
<keyword evidence="1" id="KW-0479">Metal-binding</keyword>
<dbReference type="GO" id="GO:0046872">
    <property type="term" value="F:metal ion binding"/>
    <property type="evidence" value="ECO:0007669"/>
    <property type="project" value="UniProtKB-KW"/>
</dbReference>
<evidence type="ECO:0000313" key="3">
    <source>
        <dbReference type="EnsemblPlants" id="OBART06G10690.1"/>
    </source>
</evidence>
<name>A0A0D3GFA8_9ORYZ</name>
<evidence type="ECO:0000313" key="4">
    <source>
        <dbReference type="Proteomes" id="UP000026960"/>
    </source>
</evidence>
<evidence type="ECO:0000256" key="1">
    <source>
        <dbReference type="ARBA" id="ARBA00022723"/>
    </source>
</evidence>
<dbReference type="Gene3D" id="3.40.50.150">
    <property type="entry name" value="Vaccinia Virus protein VP39"/>
    <property type="match status" value="1"/>
</dbReference>